<dbReference type="RefSeq" id="WP_272438113.1">
    <property type="nucleotide sequence ID" value="NZ_JAMQKB010000040.1"/>
</dbReference>
<dbReference type="EMBL" id="JAMQKB010000040">
    <property type="protein sequence ID" value="MDC3426284.1"/>
    <property type="molecule type" value="Genomic_DNA"/>
</dbReference>
<dbReference type="AlphaFoldDB" id="A0A9X3WZM7"/>
<keyword evidence="2" id="KW-1185">Reference proteome</keyword>
<organism evidence="1 2">
    <name type="scientific">Terrihalobacillus insolitus</name>
    <dbReference type="NCBI Taxonomy" id="2950438"/>
    <lineage>
        <taxon>Bacteria</taxon>
        <taxon>Bacillati</taxon>
        <taxon>Bacillota</taxon>
        <taxon>Bacilli</taxon>
        <taxon>Bacillales</taxon>
        <taxon>Bacillaceae</taxon>
        <taxon>Terrihalobacillus</taxon>
    </lineage>
</organism>
<evidence type="ECO:0000313" key="2">
    <source>
        <dbReference type="Proteomes" id="UP001145050"/>
    </source>
</evidence>
<reference evidence="1" key="1">
    <citation type="submission" date="2022-06" db="EMBL/GenBank/DDBJ databases">
        <title>Aquibacillus sp. a new bacterium isolated from soil saline samples.</title>
        <authorList>
            <person name="Galisteo C."/>
            <person name="De La Haba R."/>
            <person name="Sanchez-Porro C."/>
            <person name="Ventosa A."/>
        </authorList>
    </citation>
    <scope>NUCLEOTIDE SEQUENCE</scope>
    <source>
        <strain evidence="1">3ASR75-11</strain>
    </source>
</reference>
<sequence length="215" mass="25589">MTYLVTNCFDWVGFHIVNRLLHDGNEVIGIDKMDTEKKENLALFIGRNSAFRHEEEIGNNVNDEMTAIYHISDQIERSKELASISARNNINIKFSKKSKPFHNDWTTIVCPILCGEWMERDDEGFYWGDEYIRFDSRRFDDEVIYIDDFISWLFQLENSNIKAREIRLHSNQMTGNGTDRASDLYLCQRKSPDRCKRLLHEHYRNFRNLYNVTNM</sequence>
<gene>
    <name evidence="1" type="ORF">NC797_17520</name>
</gene>
<evidence type="ECO:0000313" key="1">
    <source>
        <dbReference type="EMBL" id="MDC3426284.1"/>
    </source>
</evidence>
<dbReference type="Proteomes" id="UP001145050">
    <property type="component" value="Unassembled WGS sequence"/>
</dbReference>
<name>A0A9X3WZM7_9BACI</name>
<protein>
    <submittedName>
        <fullName evidence="1">Uncharacterized protein</fullName>
    </submittedName>
</protein>
<accession>A0A9X3WZM7</accession>
<dbReference type="Gene3D" id="3.40.50.720">
    <property type="entry name" value="NAD(P)-binding Rossmann-like Domain"/>
    <property type="match status" value="1"/>
</dbReference>
<proteinExistence type="predicted"/>
<comment type="caution">
    <text evidence="1">The sequence shown here is derived from an EMBL/GenBank/DDBJ whole genome shotgun (WGS) entry which is preliminary data.</text>
</comment>